<evidence type="ECO:0000313" key="1">
    <source>
        <dbReference type="EMBL" id="KAJ1085261.1"/>
    </source>
</evidence>
<gene>
    <name evidence="1" type="ORF">NDU88_005394</name>
</gene>
<sequence>MKGEWPSAAGPAEALSWAALSLPFLLQHIRCFVQQAECYMQPRGPTWQTRCLASSRTPRDGRAASLRRAERRIRASGPHVTDALLRSREQSVFFFVGHRGEVGRSEGRPDRDVPRGTHNVRLWGGTSSDVLRDVYVG</sequence>
<protein>
    <submittedName>
        <fullName evidence="1">Uncharacterized protein</fullName>
    </submittedName>
</protein>
<name>A0AAV7L0N1_PLEWA</name>
<comment type="caution">
    <text evidence="1">The sequence shown here is derived from an EMBL/GenBank/DDBJ whole genome shotgun (WGS) entry which is preliminary data.</text>
</comment>
<accession>A0AAV7L0N1</accession>
<organism evidence="1 2">
    <name type="scientific">Pleurodeles waltl</name>
    <name type="common">Iberian ribbed newt</name>
    <dbReference type="NCBI Taxonomy" id="8319"/>
    <lineage>
        <taxon>Eukaryota</taxon>
        <taxon>Metazoa</taxon>
        <taxon>Chordata</taxon>
        <taxon>Craniata</taxon>
        <taxon>Vertebrata</taxon>
        <taxon>Euteleostomi</taxon>
        <taxon>Amphibia</taxon>
        <taxon>Batrachia</taxon>
        <taxon>Caudata</taxon>
        <taxon>Salamandroidea</taxon>
        <taxon>Salamandridae</taxon>
        <taxon>Pleurodelinae</taxon>
        <taxon>Pleurodeles</taxon>
    </lineage>
</organism>
<evidence type="ECO:0000313" key="2">
    <source>
        <dbReference type="Proteomes" id="UP001066276"/>
    </source>
</evidence>
<reference evidence="1" key="1">
    <citation type="journal article" date="2022" name="bioRxiv">
        <title>Sequencing and chromosome-scale assembly of the giantPleurodeles waltlgenome.</title>
        <authorList>
            <person name="Brown T."/>
            <person name="Elewa A."/>
            <person name="Iarovenko S."/>
            <person name="Subramanian E."/>
            <person name="Araus A.J."/>
            <person name="Petzold A."/>
            <person name="Susuki M."/>
            <person name="Suzuki K.-i.T."/>
            <person name="Hayashi T."/>
            <person name="Toyoda A."/>
            <person name="Oliveira C."/>
            <person name="Osipova E."/>
            <person name="Leigh N.D."/>
            <person name="Simon A."/>
            <person name="Yun M.H."/>
        </authorList>
    </citation>
    <scope>NUCLEOTIDE SEQUENCE</scope>
    <source>
        <strain evidence="1">20211129_DDA</strain>
        <tissue evidence="1">Liver</tissue>
    </source>
</reference>
<dbReference type="AlphaFoldDB" id="A0AAV7L0N1"/>
<keyword evidence="2" id="KW-1185">Reference proteome</keyword>
<dbReference type="Proteomes" id="UP001066276">
    <property type="component" value="Chromosome 12"/>
</dbReference>
<proteinExistence type="predicted"/>
<dbReference type="EMBL" id="JANPWB010000016">
    <property type="protein sequence ID" value="KAJ1085261.1"/>
    <property type="molecule type" value="Genomic_DNA"/>
</dbReference>